<name>A0A4Z2DTX9_SCHJA</name>
<keyword evidence="1" id="KW-0833">Ubl conjugation pathway</keyword>
<comment type="caution">
    <text evidence="4">The sequence shown here is derived from an EMBL/GenBank/DDBJ whole genome shotgun (WGS) entry which is preliminary data.</text>
</comment>
<dbReference type="Pfam" id="PF13516">
    <property type="entry name" value="LRR_6"/>
    <property type="match status" value="1"/>
</dbReference>
<dbReference type="Pfam" id="PF12937">
    <property type="entry name" value="F-box-like"/>
    <property type="match status" value="1"/>
</dbReference>
<reference evidence="4 5" key="1">
    <citation type="submission" date="2019-03" db="EMBL/GenBank/DDBJ databases">
        <title>An improved genome assembly of the fluke Schistosoma japonicum.</title>
        <authorList>
            <person name="Hu W."/>
            <person name="Luo F."/>
            <person name="Yin M."/>
            <person name="Mo X."/>
            <person name="Sun C."/>
            <person name="Wu Q."/>
            <person name="Zhu B."/>
            <person name="Xiang M."/>
            <person name="Wang J."/>
            <person name="Wang Y."/>
            <person name="Zhang T."/>
            <person name="Xu B."/>
            <person name="Zheng H."/>
            <person name="Feng Z."/>
        </authorList>
    </citation>
    <scope>NUCLEOTIDE SEQUENCE [LARGE SCALE GENOMIC DNA]</scope>
    <source>
        <strain evidence="4">HuSjv2</strain>
        <tissue evidence="4">Worms</tissue>
    </source>
</reference>
<feature type="non-terminal residue" evidence="4">
    <location>
        <position position="1"/>
    </location>
</feature>
<accession>A0A4Z2DTX9</accession>
<evidence type="ECO:0000259" key="3">
    <source>
        <dbReference type="PROSITE" id="PS50181"/>
    </source>
</evidence>
<dbReference type="InterPro" id="IPR032675">
    <property type="entry name" value="LRR_dom_sf"/>
</dbReference>
<dbReference type="InterPro" id="IPR036047">
    <property type="entry name" value="F-box-like_dom_sf"/>
</dbReference>
<dbReference type="CDD" id="cd22977">
    <property type="entry name" value="DD_FBXL13"/>
    <property type="match status" value="1"/>
</dbReference>
<dbReference type="OrthoDB" id="61560at2759"/>
<dbReference type="InterPro" id="IPR001810">
    <property type="entry name" value="F-box_dom"/>
</dbReference>
<dbReference type="AlphaFoldDB" id="A0A4Z2DTX9"/>
<dbReference type="GO" id="GO:0019005">
    <property type="term" value="C:SCF ubiquitin ligase complex"/>
    <property type="evidence" value="ECO:0007669"/>
    <property type="project" value="TreeGrafter"/>
</dbReference>
<feature type="domain" description="F-box" evidence="3">
    <location>
        <begin position="250"/>
        <end position="298"/>
    </location>
</feature>
<dbReference type="CDD" id="cd09917">
    <property type="entry name" value="F-box_SF"/>
    <property type="match status" value="1"/>
</dbReference>
<dbReference type="PANTHER" id="PTHR13318:SF95">
    <property type="entry name" value="F-BOX PROTEIN YLR352W"/>
    <property type="match status" value="1"/>
</dbReference>
<dbReference type="InterPro" id="IPR057207">
    <property type="entry name" value="FBXL15_LRR"/>
</dbReference>
<dbReference type="InterPro" id="IPR006553">
    <property type="entry name" value="Leu-rich_rpt_Cys-con_subtyp"/>
</dbReference>
<dbReference type="SMART" id="SM00367">
    <property type="entry name" value="LRR_CC"/>
    <property type="match status" value="13"/>
</dbReference>
<evidence type="ECO:0000313" key="5">
    <source>
        <dbReference type="Proteomes" id="UP000311919"/>
    </source>
</evidence>
<dbReference type="EMBL" id="SKCS01000039">
    <property type="protein sequence ID" value="TNN19732.1"/>
    <property type="molecule type" value="Genomic_DNA"/>
</dbReference>
<dbReference type="Gene3D" id="3.80.10.10">
    <property type="entry name" value="Ribonuclease Inhibitor"/>
    <property type="match status" value="3"/>
</dbReference>
<dbReference type="SUPFAM" id="SSF52047">
    <property type="entry name" value="RNI-like"/>
    <property type="match status" value="2"/>
</dbReference>
<evidence type="ECO:0000256" key="1">
    <source>
        <dbReference type="ARBA" id="ARBA00022786"/>
    </source>
</evidence>
<evidence type="ECO:0000313" key="4">
    <source>
        <dbReference type="EMBL" id="TNN19732.1"/>
    </source>
</evidence>
<organism evidence="4 5">
    <name type="scientific">Schistosoma japonicum</name>
    <name type="common">Blood fluke</name>
    <dbReference type="NCBI Taxonomy" id="6182"/>
    <lineage>
        <taxon>Eukaryota</taxon>
        <taxon>Metazoa</taxon>
        <taxon>Spiralia</taxon>
        <taxon>Lophotrochozoa</taxon>
        <taxon>Platyhelminthes</taxon>
        <taxon>Trematoda</taxon>
        <taxon>Digenea</taxon>
        <taxon>Strigeidida</taxon>
        <taxon>Schistosomatoidea</taxon>
        <taxon>Schistosomatidae</taxon>
        <taxon>Schistosoma</taxon>
    </lineage>
</organism>
<dbReference type="PROSITE" id="PS50181">
    <property type="entry name" value="FBOX"/>
    <property type="match status" value="1"/>
</dbReference>
<sequence>DQIEIHTRKRDPNLIKYTRKHHLYEVFEALLGGLSVMLPTNPRRWIAEKLQLLYDIGFISLNWDTFIDPDMKPTHPYVDHELMHSLFGTSKLEFLLPEELQYQPTPEMIAKAYAAQKQSILKKCLSAWKLYFIVKRARTTHICKINFIAEMTRKCRLKKTIFQTWKEYTQFVKNKQIMAQSLITQIKEFTMTMLYFKAWRKNVAEAQKTRSYFLKMLSGAQDSGERSEDSESESQLLTLGGKISATENYRDRLAELPDTVQYKVFRYLTPIDLARAACVSQYWWSVVNEMDKNNTLDLTCFEKRLSDEILLKLTRNRRVYLRHVNLHNTILPTINSLRFLTSCANLQDINLSKCTGVTDDAVRLITAGCSLLLYLNLSYTQITDHAVHHLATSTKMLQYLSLAYCVRLTQLCSTFFNQLESFKSLVYLDLSGCIHIGSFGLQTIIKSVPQVEHWLLNDISWISDGDLMVLASCPIIQTIEIVGNQNAAELDSNYISKLHLHHEKSTPVTATVQMKNKESRPITCTVLISKHIDSYLNNLCPNSGDRITDSSIRSICGKNLKRFLVSNIKSFDGSGLDNIIPSYNLPRLHSKDKTHRLSRSNSDVSEHGSFYLREVSIVDCPKLTDILLQNLLPLPHLTVLNLSGCESLTDQAVKLLTDGLYAEHLIELYMARCSKLTDKSIHAMSVRLFNLAYLSLASCPLISDGAFELLSQLPKLWQINLSATKLGDRGLSALGSLPKLRELKVAKCTDITDVGLQKFAHLGINIEYIDLSFCHNLTNNGIKTLAFCCHFLVSIKLAGCSLLTDMAVQYISGVCHYLKFLDLSGCELITEASLSHLRKGCKKLEHLRLLYCRSISKRKLIRLTTGKINTIEHSTDEPPSEFSGHSIKENV</sequence>
<protein>
    <submittedName>
        <fullName evidence="4">F-box/LRR-repeat protein</fullName>
    </submittedName>
</protein>
<proteinExistence type="predicted"/>
<gene>
    <name evidence="4" type="ORF">EWB00_005971</name>
</gene>
<dbReference type="SMART" id="SM00256">
    <property type="entry name" value="FBOX"/>
    <property type="match status" value="1"/>
</dbReference>
<feature type="region of interest" description="Disordered" evidence="2">
    <location>
        <begin position="872"/>
        <end position="891"/>
    </location>
</feature>
<dbReference type="Proteomes" id="UP000311919">
    <property type="component" value="Unassembled WGS sequence"/>
</dbReference>
<dbReference type="STRING" id="6182.A0A4Z2DTX9"/>
<dbReference type="Pfam" id="PF25372">
    <property type="entry name" value="DUF7885"/>
    <property type="match status" value="2"/>
</dbReference>
<dbReference type="PANTHER" id="PTHR13318">
    <property type="entry name" value="PARTNER OF PAIRED, ISOFORM B-RELATED"/>
    <property type="match status" value="1"/>
</dbReference>
<dbReference type="SUPFAM" id="SSF81383">
    <property type="entry name" value="F-box domain"/>
    <property type="match status" value="1"/>
</dbReference>
<keyword evidence="5" id="KW-1185">Reference proteome</keyword>
<evidence type="ECO:0000256" key="2">
    <source>
        <dbReference type="SAM" id="MobiDB-lite"/>
    </source>
</evidence>
<dbReference type="InterPro" id="IPR001611">
    <property type="entry name" value="Leu-rich_rpt"/>
</dbReference>
<dbReference type="GO" id="GO:0031146">
    <property type="term" value="P:SCF-dependent proteasomal ubiquitin-dependent protein catabolic process"/>
    <property type="evidence" value="ECO:0007669"/>
    <property type="project" value="TreeGrafter"/>
</dbReference>